<accession>A0A0P9GMZ7</accession>
<evidence type="ECO:0000313" key="3">
    <source>
        <dbReference type="Proteomes" id="UP000050482"/>
    </source>
</evidence>
<comment type="caution">
    <text evidence="2">The sequence shown here is derived from an EMBL/GenBank/DDBJ whole genome shotgun (WGS) entry which is preliminary data.</text>
</comment>
<dbReference type="EMBL" id="LJCO01000091">
    <property type="protein sequence ID" value="KPV41795.1"/>
    <property type="molecule type" value="Genomic_DNA"/>
</dbReference>
<dbReference type="PATRIC" id="fig|471514.4.peg.3011"/>
<feature type="transmembrane region" description="Helical" evidence="1">
    <location>
        <begin position="211"/>
        <end position="228"/>
    </location>
</feature>
<gene>
    <name evidence="2" type="ORF">AN477_20380</name>
</gene>
<keyword evidence="1" id="KW-1133">Transmembrane helix</keyword>
<organism evidence="2 3">
    <name type="scientific">Alicyclobacillus ferrooxydans</name>
    <dbReference type="NCBI Taxonomy" id="471514"/>
    <lineage>
        <taxon>Bacteria</taxon>
        <taxon>Bacillati</taxon>
        <taxon>Bacillota</taxon>
        <taxon>Bacilli</taxon>
        <taxon>Bacillales</taxon>
        <taxon>Alicyclobacillaceae</taxon>
        <taxon>Alicyclobacillus</taxon>
    </lineage>
</organism>
<sequence length="263" mass="30684">MPNTYSKKVRRPYVHMSSFNLNQFHLRNPWIVVWWSFSFPGAGHMMLCKYFTGSMLMLWEFVVNAQSNINLAIMLSMTGQFEKAKSVLEPRWFFLYMGVYLFTAWDSYRLSIDLNKLYLVADREDASILPASISTLESNYLDVRKPWTGVIWSCITPGLGQLYFNRLPSGFYLLICFIVSIYESHVGNALLATMTGHFDYARSVLNPEWLLFLPSIYGIASYDAFVLIKELNKLFKIEQSRFLSDHYQSPKFKMPKVNVDREM</sequence>
<feature type="transmembrane region" description="Helical" evidence="1">
    <location>
        <begin position="171"/>
        <end position="191"/>
    </location>
</feature>
<evidence type="ECO:0000313" key="2">
    <source>
        <dbReference type="EMBL" id="KPV41795.1"/>
    </source>
</evidence>
<keyword evidence="1" id="KW-0812">Transmembrane</keyword>
<dbReference type="STRING" id="471514.AN477_20380"/>
<dbReference type="Proteomes" id="UP000050482">
    <property type="component" value="Unassembled WGS sequence"/>
</dbReference>
<dbReference type="AlphaFoldDB" id="A0A0P9GMZ7"/>
<keyword evidence="1" id="KW-0472">Membrane</keyword>
<protein>
    <submittedName>
        <fullName evidence="2">Uncharacterized protein</fullName>
    </submittedName>
</protein>
<reference evidence="2 3" key="1">
    <citation type="submission" date="2015-09" db="EMBL/GenBank/DDBJ databases">
        <title>Draft genome sequence of Alicyclobacillus ferrooxydans DSM 22381.</title>
        <authorList>
            <person name="Hemp J."/>
        </authorList>
    </citation>
    <scope>NUCLEOTIDE SEQUENCE [LARGE SCALE GENOMIC DNA]</scope>
    <source>
        <strain evidence="2 3">TC-34</strain>
    </source>
</reference>
<proteinExistence type="predicted"/>
<evidence type="ECO:0000256" key="1">
    <source>
        <dbReference type="SAM" id="Phobius"/>
    </source>
</evidence>
<name>A0A0P9GMZ7_9BACL</name>
<keyword evidence="3" id="KW-1185">Reference proteome</keyword>